<keyword evidence="10" id="KW-1185">Reference proteome</keyword>
<dbReference type="Gene3D" id="3.40.1090.10">
    <property type="entry name" value="Cytosolic phospholipase A2 catalytic domain"/>
    <property type="match status" value="1"/>
</dbReference>
<evidence type="ECO:0000256" key="6">
    <source>
        <dbReference type="ARBA" id="ARBA00023098"/>
    </source>
</evidence>
<feature type="active site" description="Nucleophile" evidence="7">
    <location>
        <position position="45"/>
    </location>
</feature>
<reference evidence="9 10" key="1">
    <citation type="journal article" date="2019" name="Int. J. Syst. Evol. Microbiol.">
        <title>The Global Catalogue of Microorganisms (GCM) 10K type strain sequencing project: providing services to taxonomists for standard genome sequencing and annotation.</title>
        <authorList>
            <consortium name="The Broad Institute Genomics Platform"/>
            <consortium name="The Broad Institute Genome Sequencing Center for Infectious Disease"/>
            <person name="Wu L."/>
            <person name="Ma J."/>
        </authorList>
    </citation>
    <scope>NUCLEOTIDE SEQUENCE [LARGE SCALE GENOMIC DNA]</scope>
    <source>
        <strain evidence="9 10">JCM 14718</strain>
    </source>
</reference>
<dbReference type="EMBL" id="BAAANY010000005">
    <property type="protein sequence ID" value="GAA1666384.1"/>
    <property type="molecule type" value="Genomic_DNA"/>
</dbReference>
<dbReference type="PANTHER" id="PTHR47470:SF1">
    <property type="entry name" value="FAD-DEPENDENT OXIDOREDUCTASE 2 FAD BINDING DOMAIN-CONTAINING PROTEIN"/>
    <property type="match status" value="1"/>
</dbReference>
<keyword evidence="3" id="KW-0285">Flavoprotein</keyword>
<evidence type="ECO:0000256" key="5">
    <source>
        <dbReference type="ARBA" id="ARBA00023002"/>
    </source>
</evidence>
<dbReference type="SUPFAM" id="SSF52151">
    <property type="entry name" value="FabD/lysophospholipase-like"/>
    <property type="match status" value="1"/>
</dbReference>
<name>A0ABN2G7R3_9ACTN</name>
<gene>
    <name evidence="9" type="ORF">GCM10009765_14840</name>
</gene>
<dbReference type="RefSeq" id="WP_344308346.1">
    <property type="nucleotide sequence ID" value="NZ_BAAANY010000005.1"/>
</dbReference>
<dbReference type="InterPro" id="IPR002641">
    <property type="entry name" value="PNPLA_dom"/>
</dbReference>
<comment type="cofactor">
    <cofactor evidence="1">
        <name>FAD</name>
        <dbReference type="ChEBI" id="CHEBI:57692"/>
    </cofactor>
</comment>
<comment type="similarity">
    <text evidence="2">Belongs to the GMC oxidoreductase family.</text>
</comment>
<evidence type="ECO:0000256" key="3">
    <source>
        <dbReference type="ARBA" id="ARBA00022630"/>
    </source>
</evidence>
<dbReference type="Pfam" id="PF01734">
    <property type="entry name" value="Patatin"/>
    <property type="match status" value="1"/>
</dbReference>
<organism evidence="9 10">
    <name type="scientific">Fodinicola feengrottensis</name>
    <dbReference type="NCBI Taxonomy" id="435914"/>
    <lineage>
        <taxon>Bacteria</taxon>
        <taxon>Bacillati</taxon>
        <taxon>Actinomycetota</taxon>
        <taxon>Actinomycetes</taxon>
        <taxon>Mycobacteriales</taxon>
        <taxon>Fodinicola</taxon>
    </lineage>
</organism>
<evidence type="ECO:0000259" key="8">
    <source>
        <dbReference type="PROSITE" id="PS51635"/>
    </source>
</evidence>
<comment type="caution">
    <text evidence="7">Lacks conserved residue(s) required for the propagation of feature annotation.</text>
</comment>
<accession>A0ABN2G7R3</accession>
<evidence type="ECO:0000256" key="1">
    <source>
        <dbReference type="ARBA" id="ARBA00001974"/>
    </source>
</evidence>
<keyword evidence="6 7" id="KW-0443">Lipid metabolism</keyword>
<evidence type="ECO:0000256" key="7">
    <source>
        <dbReference type="PROSITE-ProRule" id="PRU01161"/>
    </source>
</evidence>
<dbReference type="PANTHER" id="PTHR47470">
    <property type="entry name" value="CHOLESTEROL OXIDASE"/>
    <property type="match status" value="1"/>
</dbReference>
<feature type="active site" description="Proton acceptor" evidence="7">
    <location>
        <position position="167"/>
    </location>
</feature>
<evidence type="ECO:0000313" key="10">
    <source>
        <dbReference type="Proteomes" id="UP001500618"/>
    </source>
</evidence>
<dbReference type="Proteomes" id="UP001500618">
    <property type="component" value="Unassembled WGS sequence"/>
</dbReference>
<feature type="short sequence motif" description="GXSXG" evidence="7">
    <location>
        <begin position="43"/>
        <end position="47"/>
    </location>
</feature>
<protein>
    <recommendedName>
        <fullName evidence="8">PNPLA domain-containing protein</fullName>
    </recommendedName>
</protein>
<comment type="caution">
    <text evidence="9">The sequence shown here is derived from an EMBL/GenBank/DDBJ whole genome shotgun (WGS) entry which is preliminary data.</text>
</comment>
<dbReference type="PROSITE" id="PS51635">
    <property type="entry name" value="PNPLA"/>
    <property type="match status" value="1"/>
</dbReference>
<sequence length="504" mass="55239">MTAPPSPRRALIMAGGGLKVAYQAGVLQVWLDEAELDFDLADGASGGVLNLAMWCQGMTGTQIADNWRAYHPLRAGTPNVRGWLRGPYAPSLLTLSGMKNRVLPGFGLDWHAIRSTRREATFNLFNVSRQEHQVLPAARMTDDLLLSGIALPMWFPPVRVDGDTYIDSVFATDANLEETVRRGATELWVIWTVSTRGQWRPGFVSEYFTMIEAAANSRLRASLDRIERSNAALTAGKPSEFGHKVTVHLLAAEVPLHYLLNFRKASFAEAVDLGVRDARAWCAKRGIPVRTKEFLPQPAAVDSVSFHEVMTGTISRNRAPAGQSAKMTLELDVVVKDTARFVADSAHVAAVFGVVRCAALGGELPIRQGSFNILVDAGSTAPQPTKLMVYDLEVTDAKGRALAIHGVKTVRHDATLDLWPDTTTLATEVRHDHRLIAAGTLRISVPGLLRQLASFRATASTPTEQAEALGRFGTFFLGHLWEVYRRRAAAPIPLPRWLRKTAAR</sequence>
<evidence type="ECO:0000256" key="4">
    <source>
        <dbReference type="ARBA" id="ARBA00022827"/>
    </source>
</evidence>
<keyword evidence="7" id="KW-0378">Hydrolase</keyword>
<evidence type="ECO:0000313" key="9">
    <source>
        <dbReference type="EMBL" id="GAA1666384.1"/>
    </source>
</evidence>
<feature type="domain" description="PNPLA" evidence="8">
    <location>
        <begin position="11"/>
        <end position="182"/>
    </location>
</feature>
<dbReference type="InterPro" id="IPR052542">
    <property type="entry name" value="Cholesterol_Oxidase"/>
</dbReference>
<proteinExistence type="inferred from homology"/>
<keyword evidence="7" id="KW-0442">Lipid degradation</keyword>
<keyword evidence="5" id="KW-0560">Oxidoreductase</keyword>
<dbReference type="InterPro" id="IPR016035">
    <property type="entry name" value="Acyl_Trfase/lysoPLipase"/>
</dbReference>
<evidence type="ECO:0000256" key="2">
    <source>
        <dbReference type="ARBA" id="ARBA00010790"/>
    </source>
</evidence>
<keyword evidence="4" id="KW-0274">FAD</keyword>